<dbReference type="PANTHER" id="PTHR43217:SF1">
    <property type="entry name" value="SUCCINATE SEMIALDEHYDE DEHYDROGENASE [NAD(P)+] SAD"/>
    <property type="match status" value="1"/>
</dbReference>
<evidence type="ECO:0000256" key="2">
    <source>
        <dbReference type="ARBA" id="ARBA00022857"/>
    </source>
</evidence>
<proteinExistence type="inferred from homology"/>
<dbReference type="PANTHER" id="PTHR43217">
    <property type="entry name" value="SUCCINATE SEMIALDEHYDE DEHYDROGENASE [NAD(P)+] SAD"/>
    <property type="match status" value="1"/>
</dbReference>
<dbReference type="EMBL" id="JACHNU010000001">
    <property type="protein sequence ID" value="MBB4661843.1"/>
    <property type="molecule type" value="Genomic_DNA"/>
</dbReference>
<dbReference type="InterPro" id="IPR044148">
    <property type="entry name" value="ALDH_GabD1-like"/>
</dbReference>
<dbReference type="GO" id="GO:0004777">
    <property type="term" value="F:succinate-semialdehyde dehydrogenase (NAD+) activity"/>
    <property type="evidence" value="ECO:0007669"/>
    <property type="project" value="TreeGrafter"/>
</dbReference>
<accession>A0A840ICA3</accession>
<organism evidence="5 6">
    <name type="scientific">Conexibacter arvalis</name>
    <dbReference type="NCBI Taxonomy" id="912552"/>
    <lineage>
        <taxon>Bacteria</taxon>
        <taxon>Bacillati</taxon>
        <taxon>Actinomycetota</taxon>
        <taxon>Thermoleophilia</taxon>
        <taxon>Solirubrobacterales</taxon>
        <taxon>Conexibacteraceae</taxon>
        <taxon>Conexibacter</taxon>
    </lineage>
</organism>
<evidence type="ECO:0000313" key="5">
    <source>
        <dbReference type="EMBL" id="MBB4661843.1"/>
    </source>
</evidence>
<dbReference type="RefSeq" id="WP_183340344.1">
    <property type="nucleotide sequence ID" value="NZ_JACHNU010000001.1"/>
</dbReference>
<dbReference type="InterPro" id="IPR016161">
    <property type="entry name" value="Ald_DH/histidinol_DH"/>
</dbReference>
<dbReference type="AlphaFoldDB" id="A0A840ICA3"/>
<dbReference type="GO" id="GO:0004030">
    <property type="term" value="F:aldehyde dehydrogenase [NAD(P)+] activity"/>
    <property type="evidence" value="ECO:0007669"/>
    <property type="project" value="InterPro"/>
</dbReference>
<keyword evidence="6" id="KW-1185">Reference proteome</keyword>
<keyword evidence="3" id="KW-0560">Oxidoreductase</keyword>
<dbReference type="InterPro" id="IPR047110">
    <property type="entry name" value="GABD/Sad-like"/>
</dbReference>
<dbReference type="CDD" id="cd07100">
    <property type="entry name" value="ALDH_SSADH1_GabD1"/>
    <property type="match status" value="1"/>
</dbReference>
<sequence>MTDRHATSVDPATGALLERYPLHDDAAVDAALGRARAAQLRWWDAGFEHRAEVLRAIARELRAEQEPLAQLICAEMGKTLREARAEVEKSAWVCEYYADNGADQLAREPIATEWSETYVQFPPLGVVLAVMPWNYPVWQVMRAAAPALMAGNTFVLKHASNVTGCALALGELIARVEASLMEVVVIGGRDVARVIADDRIAAVTLTGSEGAGVAVATACAQALKPSVLELGGSDPFVVLHDADIDAAADMGVRARFSNTGQSCVAAKRFIVVEQVADAFEEAFAARAAALVMGDPREEVDLGPMARVDLRDELADQVARGVAAGGRVLAGGEVPDGPGAYYAPTVVGGVAPDSPLAREETFGPAAAVLRVPDEEAAIALANASPYGLSSSVWSRDVERVKTLARRVEAGAVFVNTMTASDPRVPFGGVKRSGWGRELGAFGIREFVNVQAITVAPRR</sequence>
<dbReference type="Gene3D" id="3.40.605.10">
    <property type="entry name" value="Aldehyde Dehydrogenase, Chain A, domain 1"/>
    <property type="match status" value="1"/>
</dbReference>
<reference evidence="5 6" key="1">
    <citation type="submission" date="2020-08" db="EMBL/GenBank/DDBJ databases">
        <title>Genomic Encyclopedia of Archaeal and Bacterial Type Strains, Phase II (KMG-II): from individual species to whole genera.</title>
        <authorList>
            <person name="Goeker M."/>
        </authorList>
    </citation>
    <scope>NUCLEOTIDE SEQUENCE [LARGE SCALE GENOMIC DNA]</scope>
    <source>
        <strain evidence="5 6">DSM 23288</strain>
    </source>
</reference>
<evidence type="ECO:0000256" key="3">
    <source>
        <dbReference type="ARBA" id="ARBA00023002"/>
    </source>
</evidence>
<dbReference type="Pfam" id="PF00171">
    <property type="entry name" value="Aldedh"/>
    <property type="match status" value="1"/>
</dbReference>
<dbReference type="InterPro" id="IPR016162">
    <property type="entry name" value="Ald_DH_N"/>
</dbReference>
<evidence type="ECO:0000259" key="4">
    <source>
        <dbReference type="Pfam" id="PF00171"/>
    </source>
</evidence>
<evidence type="ECO:0000313" key="6">
    <source>
        <dbReference type="Proteomes" id="UP000585272"/>
    </source>
</evidence>
<protein>
    <submittedName>
        <fullName evidence="5">Acyl-CoA reductase-like NAD-dependent aldehyde dehydrogenase</fullName>
    </submittedName>
</protein>
<evidence type="ECO:0000256" key="1">
    <source>
        <dbReference type="ARBA" id="ARBA00009986"/>
    </source>
</evidence>
<gene>
    <name evidence="5" type="ORF">BDZ31_001416</name>
</gene>
<name>A0A840ICA3_9ACTN</name>
<dbReference type="SUPFAM" id="SSF53720">
    <property type="entry name" value="ALDH-like"/>
    <property type="match status" value="1"/>
</dbReference>
<dbReference type="InterPro" id="IPR015590">
    <property type="entry name" value="Aldehyde_DH_dom"/>
</dbReference>
<dbReference type="InterPro" id="IPR016160">
    <property type="entry name" value="Ald_DH_CS_CYS"/>
</dbReference>
<dbReference type="FunFam" id="3.40.309.10:FF:000010">
    <property type="entry name" value="Gamma-aminobutyraldehyde dehydrogenase"/>
    <property type="match status" value="1"/>
</dbReference>
<dbReference type="PROSITE" id="PS00070">
    <property type="entry name" value="ALDEHYDE_DEHYDR_CYS"/>
    <property type="match status" value="1"/>
</dbReference>
<dbReference type="Gene3D" id="3.40.309.10">
    <property type="entry name" value="Aldehyde Dehydrogenase, Chain A, domain 2"/>
    <property type="match status" value="1"/>
</dbReference>
<dbReference type="Proteomes" id="UP000585272">
    <property type="component" value="Unassembled WGS sequence"/>
</dbReference>
<feature type="domain" description="Aldehyde dehydrogenase" evidence="4">
    <location>
        <begin position="5"/>
        <end position="450"/>
    </location>
</feature>
<dbReference type="InterPro" id="IPR016163">
    <property type="entry name" value="Ald_DH_C"/>
</dbReference>
<comment type="caution">
    <text evidence="5">The sequence shown here is derived from an EMBL/GenBank/DDBJ whole genome shotgun (WGS) entry which is preliminary data.</text>
</comment>
<keyword evidence="2" id="KW-0521">NADP</keyword>
<comment type="similarity">
    <text evidence="1">Belongs to the aldehyde dehydrogenase family.</text>
</comment>